<dbReference type="EMBL" id="LBWP01000023">
    <property type="protein sequence ID" value="KKR10104.1"/>
    <property type="molecule type" value="Genomic_DNA"/>
</dbReference>
<reference evidence="1 2" key="1">
    <citation type="journal article" date="2015" name="Nature">
        <title>rRNA introns, odd ribosomes, and small enigmatic genomes across a large radiation of phyla.</title>
        <authorList>
            <person name="Brown C.T."/>
            <person name="Hug L.A."/>
            <person name="Thomas B.C."/>
            <person name="Sharon I."/>
            <person name="Castelle C.J."/>
            <person name="Singh A."/>
            <person name="Wilkins M.J."/>
            <person name="Williams K.H."/>
            <person name="Banfield J.F."/>
        </authorList>
    </citation>
    <scope>NUCLEOTIDE SEQUENCE [LARGE SCALE GENOMIC DNA]</scope>
</reference>
<name>A0A0G0N1M2_9BACT</name>
<proteinExistence type="predicted"/>
<comment type="caution">
    <text evidence="1">The sequence shown here is derived from an EMBL/GenBank/DDBJ whole genome shotgun (WGS) entry which is preliminary data.</text>
</comment>
<dbReference type="AlphaFoldDB" id="A0A0G0N1M2"/>
<evidence type="ECO:0000313" key="2">
    <source>
        <dbReference type="Proteomes" id="UP000034246"/>
    </source>
</evidence>
<sequence>MLVSIDLRKQSEVVGLMSQFVEEEKRLNPYYGGMFINGSVSRAEANNGSDIDGVHVIRGSVLAKPDYEYAWPIQFRLRSVFELCYGIPIQDNRHVIKVSDMNSVKRGTDEFDKHTIAAGVDGGIVEQIDQETGFKHREKYSSQRMFKSMSVESGVHPYRFPKGGVFPWWTEYCLLEGGMKKRIW</sequence>
<organism evidence="1 2">
    <name type="scientific">Candidatus Woesebacteria bacterium GW2011_GWA1_39_21</name>
    <dbReference type="NCBI Taxonomy" id="1618550"/>
    <lineage>
        <taxon>Bacteria</taxon>
        <taxon>Candidatus Woeseibacteriota</taxon>
    </lineage>
</organism>
<dbReference type="Proteomes" id="UP000034246">
    <property type="component" value="Unassembled WGS sequence"/>
</dbReference>
<protein>
    <submittedName>
        <fullName evidence="1">Uncharacterized protein</fullName>
    </submittedName>
</protein>
<accession>A0A0G0N1M2</accession>
<gene>
    <name evidence="1" type="ORF">UT39_C0023G0005</name>
</gene>
<evidence type="ECO:0000313" key="1">
    <source>
        <dbReference type="EMBL" id="KKR10104.1"/>
    </source>
</evidence>